<evidence type="ECO:0000313" key="1">
    <source>
        <dbReference type="EMBL" id="WZN41989.1"/>
    </source>
</evidence>
<gene>
    <name evidence="1" type="ORF">WJU16_02930</name>
</gene>
<organism evidence="1 2">
    <name type="scientific">Chitinophaga pollutisoli</name>
    <dbReference type="NCBI Taxonomy" id="3133966"/>
    <lineage>
        <taxon>Bacteria</taxon>
        <taxon>Pseudomonadati</taxon>
        <taxon>Bacteroidota</taxon>
        <taxon>Chitinophagia</taxon>
        <taxon>Chitinophagales</taxon>
        <taxon>Chitinophagaceae</taxon>
        <taxon>Chitinophaga</taxon>
    </lineage>
</organism>
<dbReference type="Pfam" id="PF14460">
    <property type="entry name" value="Prok-E2_D"/>
    <property type="match status" value="1"/>
</dbReference>
<dbReference type="EMBL" id="CP149822">
    <property type="protein sequence ID" value="WZN41989.1"/>
    <property type="molecule type" value="Genomic_DNA"/>
</dbReference>
<accession>A0ABZ2YT24</accession>
<sequence length="237" mass="26535">MDNLLTMLDITYDPVKVYVLMQPNTSHVAPYVEAYRVHNRRMTAAHPLSLDEGQQLAEMLSGAASVAFGCFQPQGIIPANVLRTVTGRAGYAIWHTPAQKMQLLFDECLYIPEGISAIPPLLWKATRTHLEIFALSSDHRPDLNTPLLRAPFYNTSSEGRVCMGNVRIGTDNIPCLEDFISLWEQAFFKSTFTHLGELTNGPIKGDLNALWRELIGTGKTFPVRELKKSYITLKSLL</sequence>
<name>A0ABZ2YT24_9BACT</name>
<evidence type="ECO:0008006" key="3">
    <source>
        <dbReference type="Google" id="ProtNLM"/>
    </source>
</evidence>
<dbReference type="Proteomes" id="UP001485459">
    <property type="component" value="Chromosome"/>
</dbReference>
<keyword evidence="2" id="KW-1185">Reference proteome</keyword>
<protein>
    <recommendedName>
        <fullName evidence="3">PRTRC system protein B</fullName>
    </recommendedName>
</protein>
<dbReference type="RefSeq" id="WP_341836832.1">
    <property type="nucleotide sequence ID" value="NZ_CP149822.1"/>
</dbReference>
<dbReference type="InterPro" id="IPR032787">
    <property type="entry name" value="Prok-E2_D"/>
</dbReference>
<evidence type="ECO:0000313" key="2">
    <source>
        <dbReference type="Proteomes" id="UP001485459"/>
    </source>
</evidence>
<proteinExistence type="predicted"/>
<reference evidence="2" key="1">
    <citation type="submission" date="2024-03" db="EMBL/GenBank/DDBJ databases">
        <title>Chitinophaga horti sp. nov., isolated from garden soil.</title>
        <authorList>
            <person name="Lee D.S."/>
            <person name="Han D.M."/>
            <person name="Baek J.H."/>
            <person name="Choi D.G."/>
            <person name="Jeon J.H."/>
            <person name="Jeon C.O."/>
        </authorList>
    </citation>
    <scope>NUCLEOTIDE SEQUENCE [LARGE SCALE GENOMIC DNA]</scope>
    <source>
        <strain evidence="2">GPA1</strain>
    </source>
</reference>